<keyword evidence="6 9" id="KW-0378">Hydrolase</keyword>
<dbReference type="GO" id="GO:0004252">
    <property type="term" value="F:serine-type endopeptidase activity"/>
    <property type="evidence" value="ECO:0007669"/>
    <property type="project" value="UniProtKB-UniRule"/>
</dbReference>
<accession>A1S6S5</accession>
<feature type="active site" description="Charge relay system" evidence="8 9">
    <location>
        <position position="131"/>
    </location>
</feature>
<feature type="signal peptide" evidence="11">
    <location>
        <begin position="1"/>
        <end position="21"/>
    </location>
</feature>
<keyword evidence="3 9" id="KW-0645">Protease</keyword>
<sequence>MKTVNKTLLALGIGMAMAANAADDRYVIQVDAGHKGVVKALAKQLGGKIHAEGNRFFSATFSGKDLATVKGLLNNPHIQLIEEDAKRELMGYSDDVGDPRNTQITPYAVYQSQANQLTLQANSGVKVCVIDSGLDRSNPDFLWQNITGDNDPGTGNWDQNGGPHGTHVAGTIGAADNGFGVVGMAPGVDMHIIKVFNANGWGYSSDLALATEKCAAAGANIINMSLGGGRPNSTEENAFKEFTKNGGLVIAAAGNDGNNVRTYPAGYESVMMIGANNANDAIADFSQFPACTIIYSGKGNKNNQQIIDTTCVEVTAGGVDTLSTYPADMAVASVLNADGQVLGSTGMGYAEQGNVTGSGYYMGLGKAIDSGADGKVCLIDRGEISFNDKVMNCQASGGIAAVIINNVAGMLYGTLGADTTTGIPAVGATLEDRSAILAATSVGVEISSSDYGFMSGTSMATPAVSGLAALLWSNHPECSGNDIRAALKATAFDAGATGRDDYFGYGIVKVADAHQYLLSNHCSAKPMVDIQLTTATYSGKRGEQVELNWSGASTRKVNVFRNGVVITATANDGNFVDTLNNPYGIYTYQICEDGTANCSDISSVTFN</sequence>
<dbReference type="InterPro" id="IPR023827">
    <property type="entry name" value="Peptidase_S8_Asp-AS"/>
</dbReference>
<organism evidence="14 15">
    <name type="scientific">Shewanella amazonensis (strain ATCC BAA-1098 / SB2B)</name>
    <dbReference type="NCBI Taxonomy" id="326297"/>
    <lineage>
        <taxon>Bacteria</taxon>
        <taxon>Pseudomonadati</taxon>
        <taxon>Pseudomonadota</taxon>
        <taxon>Gammaproteobacteria</taxon>
        <taxon>Alteromonadales</taxon>
        <taxon>Shewanellaceae</taxon>
        <taxon>Shewanella</taxon>
    </lineage>
</organism>
<evidence type="ECO:0000256" key="6">
    <source>
        <dbReference type="ARBA" id="ARBA00022801"/>
    </source>
</evidence>
<dbReference type="Proteomes" id="UP000009175">
    <property type="component" value="Chromosome"/>
</dbReference>
<feature type="domain" description="PA" evidence="13">
    <location>
        <begin position="371"/>
        <end position="434"/>
    </location>
</feature>
<keyword evidence="2" id="KW-0134">Cell wall</keyword>
<dbReference type="InterPro" id="IPR003137">
    <property type="entry name" value="PA_domain"/>
</dbReference>
<dbReference type="KEGG" id="saz:Sama_1876"/>
<dbReference type="RefSeq" id="WP_011759989.1">
    <property type="nucleotide sequence ID" value="NC_008700.1"/>
</dbReference>
<feature type="active site" description="Charge relay system" evidence="8 9">
    <location>
        <position position="164"/>
    </location>
</feature>
<feature type="active site" description="Charge relay system" evidence="8 9">
    <location>
        <position position="458"/>
    </location>
</feature>
<comment type="similarity">
    <text evidence="1 9 10">Belongs to the peptidase S8 family.</text>
</comment>
<dbReference type="InterPro" id="IPR000209">
    <property type="entry name" value="Peptidase_S8/S53_dom"/>
</dbReference>
<dbReference type="STRING" id="326297.Sama_1876"/>
<evidence type="ECO:0000256" key="8">
    <source>
        <dbReference type="PIRSR" id="PIRSR615500-1"/>
    </source>
</evidence>
<evidence type="ECO:0000256" key="11">
    <source>
        <dbReference type="SAM" id="SignalP"/>
    </source>
</evidence>
<evidence type="ECO:0000256" key="10">
    <source>
        <dbReference type="RuleBase" id="RU003355"/>
    </source>
</evidence>
<dbReference type="Gene3D" id="3.40.50.200">
    <property type="entry name" value="Peptidase S8/S53 domain"/>
    <property type="match status" value="1"/>
</dbReference>
<keyword evidence="15" id="KW-1185">Reference proteome</keyword>
<feature type="chain" id="PRO_5002637042" evidence="11">
    <location>
        <begin position="22"/>
        <end position="607"/>
    </location>
</feature>
<dbReference type="PANTHER" id="PTHR43806">
    <property type="entry name" value="PEPTIDASE S8"/>
    <property type="match status" value="1"/>
</dbReference>
<dbReference type="AlphaFoldDB" id="A1S6S5"/>
<dbReference type="Pfam" id="PF00082">
    <property type="entry name" value="Peptidase_S8"/>
    <property type="match status" value="2"/>
</dbReference>
<dbReference type="SUPFAM" id="SSF52743">
    <property type="entry name" value="Subtilisin-like"/>
    <property type="match status" value="1"/>
</dbReference>
<dbReference type="InterPro" id="IPR023828">
    <property type="entry name" value="Peptidase_S8_Ser-AS"/>
</dbReference>
<dbReference type="PROSITE" id="PS00136">
    <property type="entry name" value="SUBTILASE_ASP"/>
    <property type="match status" value="1"/>
</dbReference>
<keyword evidence="5 11" id="KW-0732">Signal</keyword>
<keyword evidence="4" id="KW-0479">Metal-binding</keyword>
<dbReference type="InterPro" id="IPR036852">
    <property type="entry name" value="Peptidase_S8/S53_dom_sf"/>
</dbReference>
<evidence type="ECO:0000259" key="13">
    <source>
        <dbReference type="Pfam" id="PF02225"/>
    </source>
</evidence>
<evidence type="ECO:0000256" key="2">
    <source>
        <dbReference type="ARBA" id="ARBA00022512"/>
    </source>
</evidence>
<name>A1S6S5_SHEAM</name>
<dbReference type="Pfam" id="PF02225">
    <property type="entry name" value="PA"/>
    <property type="match status" value="1"/>
</dbReference>
<dbReference type="InterPro" id="IPR050131">
    <property type="entry name" value="Peptidase_S8_subtilisin-like"/>
</dbReference>
<dbReference type="CDD" id="cd04817">
    <property type="entry name" value="PA_VapT_like"/>
    <property type="match status" value="1"/>
</dbReference>
<evidence type="ECO:0000259" key="12">
    <source>
        <dbReference type="Pfam" id="PF00082"/>
    </source>
</evidence>
<protein>
    <submittedName>
        <fullName evidence="14">Peptidase S8 and S53, subtilisin, kexin, sedolisin</fullName>
    </submittedName>
</protein>
<feature type="domain" description="Peptidase S8/S53" evidence="12">
    <location>
        <begin position="440"/>
        <end position="506"/>
    </location>
</feature>
<evidence type="ECO:0000256" key="9">
    <source>
        <dbReference type="PROSITE-ProRule" id="PRU01240"/>
    </source>
</evidence>
<dbReference type="PROSITE" id="PS51892">
    <property type="entry name" value="SUBTILASE"/>
    <property type="match status" value="1"/>
</dbReference>
<keyword evidence="7 9" id="KW-0720">Serine protease</keyword>
<dbReference type="PROSITE" id="PS00137">
    <property type="entry name" value="SUBTILASE_HIS"/>
    <property type="match status" value="1"/>
</dbReference>
<evidence type="ECO:0000313" key="15">
    <source>
        <dbReference type="Proteomes" id="UP000009175"/>
    </source>
</evidence>
<feature type="domain" description="Peptidase S8/S53" evidence="12">
    <location>
        <begin position="123"/>
        <end position="305"/>
    </location>
</feature>
<dbReference type="GO" id="GO:0046872">
    <property type="term" value="F:metal ion binding"/>
    <property type="evidence" value="ECO:0007669"/>
    <property type="project" value="UniProtKB-KW"/>
</dbReference>
<dbReference type="Gene3D" id="3.50.30.30">
    <property type="match status" value="1"/>
</dbReference>
<dbReference type="PRINTS" id="PR00723">
    <property type="entry name" value="SUBTILISIN"/>
</dbReference>
<dbReference type="PANTHER" id="PTHR43806:SF11">
    <property type="entry name" value="CEREVISIN-RELATED"/>
    <property type="match status" value="1"/>
</dbReference>
<gene>
    <name evidence="14" type="ordered locus">Sama_1876</name>
</gene>
<dbReference type="OrthoDB" id="9790784at2"/>
<evidence type="ECO:0000256" key="1">
    <source>
        <dbReference type="ARBA" id="ARBA00011073"/>
    </source>
</evidence>
<proteinExistence type="inferred from homology"/>
<reference evidence="14 15" key="1">
    <citation type="submission" date="2006-12" db="EMBL/GenBank/DDBJ databases">
        <title>Complete sequence of Shewanella amazonensis SB2B.</title>
        <authorList>
            <consortium name="US DOE Joint Genome Institute"/>
            <person name="Copeland A."/>
            <person name="Lucas S."/>
            <person name="Lapidus A."/>
            <person name="Barry K."/>
            <person name="Detter J.C."/>
            <person name="Glavina del Rio T."/>
            <person name="Hammon N."/>
            <person name="Israni S."/>
            <person name="Dalin E."/>
            <person name="Tice H."/>
            <person name="Pitluck S."/>
            <person name="Munk A.C."/>
            <person name="Brettin T."/>
            <person name="Bruce D."/>
            <person name="Han C."/>
            <person name="Tapia R."/>
            <person name="Gilna P."/>
            <person name="Schmutz J."/>
            <person name="Larimer F."/>
            <person name="Land M."/>
            <person name="Hauser L."/>
            <person name="Kyrpides N."/>
            <person name="Mikhailova N."/>
            <person name="Fredrickson J."/>
            <person name="Richardson P."/>
        </authorList>
    </citation>
    <scope>NUCLEOTIDE SEQUENCE [LARGE SCALE GENOMIC DNA]</scope>
    <source>
        <strain evidence="15">ATCC BAA-1098 / SB2B</strain>
    </source>
</reference>
<evidence type="ECO:0000256" key="4">
    <source>
        <dbReference type="ARBA" id="ARBA00022723"/>
    </source>
</evidence>
<dbReference type="EMBL" id="CP000507">
    <property type="protein sequence ID" value="ABM00082.1"/>
    <property type="molecule type" value="Genomic_DNA"/>
</dbReference>
<evidence type="ECO:0000256" key="5">
    <source>
        <dbReference type="ARBA" id="ARBA00022729"/>
    </source>
</evidence>
<keyword evidence="2" id="KW-0964">Secreted</keyword>
<dbReference type="InterPro" id="IPR022398">
    <property type="entry name" value="Peptidase_S8_His-AS"/>
</dbReference>
<dbReference type="InterPro" id="IPR034202">
    <property type="entry name" value="Subtilisin_Carlsberg-like"/>
</dbReference>
<dbReference type="InterPro" id="IPR015500">
    <property type="entry name" value="Peptidase_S8_subtilisin-rel"/>
</dbReference>
<dbReference type="HOGENOM" id="CLU_011263_15_3_6"/>
<evidence type="ECO:0000256" key="7">
    <source>
        <dbReference type="ARBA" id="ARBA00022825"/>
    </source>
</evidence>
<evidence type="ECO:0000256" key="3">
    <source>
        <dbReference type="ARBA" id="ARBA00022670"/>
    </source>
</evidence>
<dbReference type="CDD" id="cd07477">
    <property type="entry name" value="Peptidases_S8_Subtilisin_subset"/>
    <property type="match status" value="1"/>
</dbReference>
<dbReference type="eggNOG" id="COG1404">
    <property type="taxonomic scope" value="Bacteria"/>
</dbReference>
<dbReference type="GO" id="GO:0005615">
    <property type="term" value="C:extracellular space"/>
    <property type="evidence" value="ECO:0007669"/>
    <property type="project" value="TreeGrafter"/>
</dbReference>
<evidence type="ECO:0000313" key="14">
    <source>
        <dbReference type="EMBL" id="ABM00082.1"/>
    </source>
</evidence>
<dbReference type="GO" id="GO:0006508">
    <property type="term" value="P:proteolysis"/>
    <property type="evidence" value="ECO:0007669"/>
    <property type="project" value="UniProtKB-KW"/>
</dbReference>
<dbReference type="PROSITE" id="PS00138">
    <property type="entry name" value="SUBTILASE_SER"/>
    <property type="match status" value="1"/>
</dbReference>